<name>A0A2T8I071_9POAL</name>
<reference evidence="1" key="1">
    <citation type="submission" date="2018-04" db="EMBL/GenBank/DDBJ databases">
        <title>WGS assembly of Panicum hallii.</title>
        <authorList>
            <person name="Lovell J."/>
            <person name="Jenkins J."/>
            <person name="Lowry D."/>
            <person name="Mamidi S."/>
            <person name="Sreedasyam A."/>
            <person name="Weng X."/>
            <person name="Barry K."/>
            <person name="Bonette J."/>
            <person name="Campitelli B."/>
            <person name="Daum C."/>
            <person name="Gordon S."/>
            <person name="Gould B."/>
            <person name="Lipzen A."/>
            <person name="Macqueen A."/>
            <person name="Palacio-Mejia J."/>
            <person name="Plott C."/>
            <person name="Shakirov E."/>
            <person name="Shu S."/>
            <person name="Yoshinaga Y."/>
            <person name="Zane M."/>
            <person name="Rokhsar D."/>
            <person name="Grimwood J."/>
            <person name="Schmutz J."/>
            <person name="Juenger T."/>
        </authorList>
    </citation>
    <scope>NUCLEOTIDE SEQUENCE [LARGE SCALE GENOMIC DNA]</scope>
    <source>
        <strain evidence="1">FIL2</strain>
    </source>
</reference>
<protein>
    <submittedName>
        <fullName evidence="1">Uncharacterized protein</fullName>
    </submittedName>
</protein>
<gene>
    <name evidence="1" type="ORF">PAHAL_9G053300</name>
</gene>
<proteinExistence type="predicted"/>
<evidence type="ECO:0000313" key="1">
    <source>
        <dbReference type="EMBL" id="PVH31083.1"/>
    </source>
</evidence>
<dbReference type="Gramene" id="PVH31083">
    <property type="protein sequence ID" value="PVH31083"/>
    <property type="gene ID" value="PAHAL_9G053300"/>
</dbReference>
<dbReference type="EMBL" id="CM008054">
    <property type="protein sequence ID" value="PVH31083.1"/>
    <property type="molecule type" value="Genomic_DNA"/>
</dbReference>
<dbReference type="AlphaFoldDB" id="A0A2T8I071"/>
<organism evidence="1">
    <name type="scientific">Panicum hallii</name>
    <dbReference type="NCBI Taxonomy" id="206008"/>
    <lineage>
        <taxon>Eukaryota</taxon>
        <taxon>Viridiplantae</taxon>
        <taxon>Streptophyta</taxon>
        <taxon>Embryophyta</taxon>
        <taxon>Tracheophyta</taxon>
        <taxon>Spermatophyta</taxon>
        <taxon>Magnoliopsida</taxon>
        <taxon>Liliopsida</taxon>
        <taxon>Poales</taxon>
        <taxon>Poaceae</taxon>
        <taxon>PACMAD clade</taxon>
        <taxon>Panicoideae</taxon>
        <taxon>Panicodae</taxon>
        <taxon>Paniceae</taxon>
        <taxon>Panicinae</taxon>
        <taxon>Panicum</taxon>
        <taxon>Panicum sect. Panicum</taxon>
    </lineage>
</organism>
<dbReference type="Proteomes" id="UP000243499">
    <property type="component" value="Chromosome 9"/>
</dbReference>
<sequence length="36" mass="4047">MGDDFSLCFWNRLVMFRSLFCNVDPGFNAATTKGKG</sequence>
<accession>A0A2T8I071</accession>